<dbReference type="STRING" id="1121013.GCA_000426365_00279"/>
<protein>
    <recommendedName>
        <fullName evidence="3">DUF2884 family protein</fullName>
    </recommendedName>
</protein>
<gene>
    <name evidence="1" type="ORF">P873_00585</name>
</gene>
<dbReference type="AlphaFoldDB" id="A0A091BH69"/>
<reference evidence="1 2" key="1">
    <citation type="submission" date="2013-09" db="EMBL/GenBank/DDBJ databases">
        <title>Genome sequencing of Arenimonas composti.</title>
        <authorList>
            <person name="Chen F."/>
            <person name="Wang G."/>
        </authorList>
    </citation>
    <scope>NUCLEOTIDE SEQUENCE [LARGE SCALE GENOMIC DNA]</scope>
    <source>
        <strain evidence="1 2">TR7-09</strain>
    </source>
</reference>
<sequence length="186" mass="19338">MFLTSAVFAAVLSLAACGRGDRDPGVEAGSLADEAIQAMRDDLADDLLSFGGTGGLARARLTPEGDLLIDGVAVAMDAEQRAAALAYRAEYLRIAEAGAAIGIRSAELAKDAVAAAITGALKGEDDAAIEARFEPTTARIRAEARALCDSLPRLKAAQDAFIAAVPEFAPYARFDRSDFDECDVDG</sequence>
<accession>A0A091BH69</accession>
<dbReference type="EMBL" id="AWXU01000014">
    <property type="protein sequence ID" value="KFN50877.1"/>
    <property type="molecule type" value="Genomic_DNA"/>
</dbReference>
<evidence type="ECO:0008006" key="3">
    <source>
        <dbReference type="Google" id="ProtNLM"/>
    </source>
</evidence>
<comment type="caution">
    <text evidence="1">The sequence shown here is derived from an EMBL/GenBank/DDBJ whole genome shotgun (WGS) entry which is preliminary data.</text>
</comment>
<keyword evidence="2" id="KW-1185">Reference proteome</keyword>
<name>A0A091BH69_9GAMM</name>
<dbReference type="Proteomes" id="UP000029391">
    <property type="component" value="Unassembled WGS sequence"/>
</dbReference>
<organism evidence="1 2">
    <name type="scientific">Arenimonas composti TR7-09 = DSM 18010</name>
    <dbReference type="NCBI Taxonomy" id="1121013"/>
    <lineage>
        <taxon>Bacteria</taxon>
        <taxon>Pseudomonadati</taxon>
        <taxon>Pseudomonadota</taxon>
        <taxon>Gammaproteobacteria</taxon>
        <taxon>Lysobacterales</taxon>
        <taxon>Lysobacteraceae</taxon>
        <taxon>Arenimonas</taxon>
    </lineage>
</organism>
<evidence type="ECO:0000313" key="2">
    <source>
        <dbReference type="Proteomes" id="UP000029391"/>
    </source>
</evidence>
<proteinExistence type="predicted"/>
<evidence type="ECO:0000313" key="1">
    <source>
        <dbReference type="EMBL" id="KFN50877.1"/>
    </source>
</evidence>